<feature type="transmembrane region" description="Helical" evidence="2">
    <location>
        <begin position="1327"/>
        <end position="1349"/>
    </location>
</feature>
<dbReference type="InterPro" id="IPR036364">
    <property type="entry name" value="SEA_dom_sf"/>
</dbReference>
<feature type="domain" description="SEA" evidence="3">
    <location>
        <begin position="1204"/>
        <end position="1316"/>
    </location>
</feature>
<feature type="compositionally biased region" description="Polar residues" evidence="1">
    <location>
        <begin position="1"/>
        <end position="10"/>
    </location>
</feature>
<keyword evidence="5" id="KW-1185">Reference proteome</keyword>
<dbReference type="Proteomes" id="UP000694421">
    <property type="component" value="Unplaced"/>
</dbReference>
<feature type="domain" description="SEA" evidence="3">
    <location>
        <begin position="982"/>
        <end position="1096"/>
    </location>
</feature>
<dbReference type="SMART" id="SM00200">
    <property type="entry name" value="SEA"/>
    <property type="match status" value="2"/>
</dbReference>
<keyword evidence="2" id="KW-1133">Transmembrane helix</keyword>
<sequence length="1401" mass="150437">MSFFRISQGSGPAGGNLSPLRNARKARTDFAEPHLGLVTVAKLQPWQTVLAIMPLLFANTAAHNKSLLADSSHPLAGQGFSPSLPLQNSTDSWQMTERASETQSHGQAAGRDLHTRAISSEVAGAAHPLLRRHIQSGSGGVSEAVTFTASAPERVSVASAILKEGQSESKAIDVTISLTRGALTEATAPSPEQPGPSERITVSSHSPQATGMAKGTQAFATDTPDLISSAFKTRLVHDAASSWHSPPNTTQPAPALNSGLAVTAGISAMGSAEPSALEHLPRFEPDLHDAATPSSRWLPAGLTIPLTPSVSPISLPHSRLPETLMPGNLLGFVTVSDPGLKNTEKFPTQQQFEPQSLEVSVNETDQPTIKPPNVSWLLTTPVGTHIKPGKDTALPWSSVHSYGENKGTVLPINGLSSTDSVLSFSKQSSITKSTLQGTWSSRITSEWASGSASSPAIAPNSTAQSSNKFPLIEPVPSPNSSALPLYLGVTKEQEDSLSTNPGSTLASESPKLAWKEAVLLTVGEHTNSGRYVTVPKGTSGQTDFGTRFPPGSVSTPLPLNTQPSGDVESSVPFQSGPSEANSLKATVISTVHMGQMVPKLVTSKEQTSAAALMFPNSTTELPLKTSVVSSPEESKVFLAGKQDYALPTRTIEPTPLPPLNSASLAMSRDMLISKELSETRFQTESLFLEVTSDSLLGPFIAGNDTTLPSHLYLRTARVTQPISSISTEVAYHDLLPGEPTAGAMVESFDVTPHDLEHSSLTPASVAFGSSWSNIHESDLQLEAQGSSMAPKEHIAPTETIQSSYSSTDAETSVLHLHSTQSTDFSDPVDLSLLKSRSSQTPPLLTSPASLLTIPSLVPGRPESTTRTICQNVPCTSSTILASFAPSPNPLTQLPTASQPLLTRQVLVTKLQSTAFNKNEAADVFSMKRTTTGSKEIKTMTQATLEDSSYTSELPKSTAPTPDQFTNQFSISERLSVTTPFSLLHNFPLQFHLIRINYEESLANKSSASYKKLSREVTLTLNKMLSRYESFIQTNVLIFLNGSVSVKSVAVFRARGLIPTPSDIIRTIVTEVESKEMDTFFDWRLDVQSLWSNGFSLKNLEPENLAVAFTVLDLGYPATFEGVMNWDYLQRLRNEVILLLRQGVSVQNVSLVQVGSCNGGVEINGSIFVNTSVHVDIDWALKALTGLGNYSVDLTSLSINDSRLKLQIFPISFLVTNRVFNKRMMDRSSLEHQNLARDISDVLLHILGKYENLLQVTIREITGGSVVCHGDVIFQHPAPTSRDILQTLALSVGPKDYLDSSGLQVDPFSFTVAGDGLKPPVKRRGVPGYGIAIIVLCALALVLFPTLTLLPKILGQRNKIIINRQHDQETGAETFELDNPVFRSNIQEGDGRSSYIPMKVAG</sequence>
<feature type="region of interest" description="Disordered" evidence="1">
    <location>
        <begin position="1"/>
        <end position="20"/>
    </location>
</feature>
<dbReference type="SUPFAM" id="SSF82671">
    <property type="entry name" value="SEA domain"/>
    <property type="match status" value="2"/>
</dbReference>
<proteinExistence type="predicted"/>
<keyword evidence="2" id="KW-0472">Membrane</keyword>
<protein>
    <recommendedName>
        <fullName evidence="3">SEA domain-containing protein</fullName>
    </recommendedName>
</protein>
<evidence type="ECO:0000313" key="5">
    <source>
        <dbReference type="Proteomes" id="UP000694421"/>
    </source>
</evidence>
<dbReference type="Gene3D" id="3.30.70.960">
    <property type="entry name" value="SEA domain"/>
    <property type="match status" value="1"/>
</dbReference>
<accession>A0A8D0BMK3</accession>
<organism evidence="4 5">
    <name type="scientific">Salvator merianae</name>
    <name type="common">Argentine black and white tegu</name>
    <name type="synonym">Tupinambis merianae</name>
    <dbReference type="NCBI Taxonomy" id="96440"/>
    <lineage>
        <taxon>Eukaryota</taxon>
        <taxon>Metazoa</taxon>
        <taxon>Chordata</taxon>
        <taxon>Craniata</taxon>
        <taxon>Vertebrata</taxon>
        <taxon>Euteleostomi</taxon>
        <taxon>Lepidosauria</taxon>
        <taxon>Squamata</taxon>
        <taxon>Bifurcata</taxon>
        <taxon>Unidentata</taxon>
        <taxon>Episquamata</taxon>
        <taxon>Laterata</taxon>
        <taxon>Teiioidea</taxon>
        <taxon>Teiidae</taxon>
        <taxon>Salvator</taxon>
    </lineage>
</organism>
<name>A0A8D0BMK3_SALMN</name>
<dbReference type="GeneTree" id="ENSGT00530000069184"/>
<dbReference type="PROSITE" id="PS50024">
    <property type="entry name" value="SEA"/>
    <property type="match status" value="2"/>
</dbReference>
<feature type="region of interest" description="Disordered" evidence="1">
    <location>
        <begin position="185"/>
        <end position="210"/>
    </location>
</feature>
<dbReference type="InterPro" id="IPR000082">
    <property type="entry name" value="SEA_dom"/>
</dbReference>
<feature type="region of interest" description="Disordered" evidence="1">
    <location>
        <begin position="79"/>
        <end position="110"/>
    </location>
</feature>
<evidence type="ECO:0000256" key="2">
    <source>
        <dbReference type="SAM" id="Phobius"/>
    </source>
</evidence>
<dbReference type="Ensembl" id="ENSSMRT00000012327.1">
    <property type="protein sequence ID" value="ENSSMRP00000010582.1"/>
    <property type="gene ID" value="ENSSMRG00000008375.1"/>
</dbReference>
<feature type="compositionally biased region" description="Polar residues" evidence="1">
    <location>
        <begin position="200"/>
        <end position="209"/>
    </location>
</feature>
<reference evidence="4" key="1">
    <citation type="submission" date="2025-08" db="UniProtKB">
        <authorList>
            <consortium name="Ensembl"/>
        </authorList>
    </citation>
    <scope>IDENTIFICATION</scope>
</reference>
<evidence type="ECO:0000259" key="3">
    <source>
        <dbReference type="PROSITE" id="PS50024"/>
    </source>
</evidence>
<reference evidence="4" key="2">
    <citation type="submission" date="2025-09" db="UniProtKB">
        <authorList>
            <consortium name="Ensembl"/>
        </authorList>
    </citation>
    <scope>IDENTIFICATION</scope>
</reference>
<evidence type="ECO:0000256" key="1">
    <source>
        <dbReference type="SAM" id="MobiDB-lite"/>
    </source>
</evidence>
<evidence type="ECO:0000313" key="4">
    <source>
        <dbReference type="Ensembl" id="ENSSMRP00000010582.1"/>
    </source>
</evidence>
<dbReference type="Pfam" id="PF01390">
    <property type="entry name" value="SEA"/>
    <property type="match status" value="2"/>
</dbReference>
<keyword evidence="2" id="KW-0812">Transmembrane</keyword>
<feature type="compositionally biased region" description="Polar residues" evidence="1">
    <location>
        <begin position="80"/>
        <end position="106"/>
    </location>
</feature>